<proteinExistence type="predicted"/>
<keyword evidence="3" id="KW-0346">Stress response</keyword>
<dbReference type="CDD" id="cd00298">
    <property type="entry name" value="ACD_sHsps_p23-like"/>
    <property type="match status" value="1"/>
</dbReference>
<dbReference type="AlphaFoldDB" id="S4PTB6"/>
<name>S4PTB6_9NEOP</name>
<feature type="region of interest" description="Disordered" evidence="1">
    <location>
        <begin position="160"/>
        <end position="193"/>
    </location>
</feature>
<feature type="compositionally biased region" description="Polar residues" evidence="1">
    <location>
        <begin position="160"/>
        <end position="170"/>
    </location>
</feature>
<feature type="signal peptide" evidence="2">
    <location>
        <begin position="1"/>
        <end position="15"/>
    </location>
</feature>
<evidence type="ECO:0000256" key="2">
    <source>
        <dbReference type="SAM" id="SignalP"/>
    </source>
</evidence>
<feature type="chain" id="PRO_5013039813" evidence="2">
    <location>
        <begin position="16"/>
        <end position="236"/>
    </location>
</feature>
<reference evidence="3" key="1">
    <citation type="journal article" date="2013" name="BMC Genomics">
        <title>Unscrambling butterfly oogenesis.</title>
        <authorList>
            <person name="Carter J.M."/>
            <person name="Baker S.C."/>
            <person name="Pink R."/>
            <person name="Carter D.R."/>
            <person name="Collins A."/>
            <person name="Tomlin J."/>
            <person name="Gibbs M."/>
            <person name="Breuker C.J."/>
        </authorList>
    </citation>
    <scope>NUCLEOTIDE SEQUENCE</scope>
    <source>
        <tissue evidence="3">Ovary</tissue>
    </source>
</reference>
<dbReference type="InterPro" id="IPR008978">
    <property type="entry name" value="HSP20-like_chaperone"/>
</dbReference>
<evidence type="ECO:0000256" key="1">
    <source>
        <dbReference type="SAM" id="MobiDB-lite"/>
    </source>
</evidence>
<evidence type="ECO:0000313" key="3">
    <source>
        <dbReference type="EMBL" id="JAA80237.1"/>
    </source>
</evidence>
<organism evidence="3">
    <name type="scientific">Pararge aegeria</name>
    <name type="common">speckled wood butterfly</name>
    <dbReference type="NCBI Taxonomy" id="116150"/>
    <lineage>
        <taxon>Eukaryota</taxon>
        <taxon>Metazoa</taxon>
        <taxon>Ecdysozoa</taxon>
        <taxon>Arthropoda</taxon>
        <taxon>Hexapoda</taxon>
        <taxon>Insecta</taxon>
        <taxon>Pterygota</taxon>
        <taxon>Neoptera</taxon>
        <taxon>Endopterygota</taxon>
        <taxon>Lepidoptera</taxon>
        <taxon>Glossata</taxon>
        <taxon>Ditrysia</taxon>
        <taxon>Papilionoidea</taxon>
        <taxon>Nymphalidae</taxon>
        <taxon>Satyrinae</taxon>
        <taxon>Satyrini</taxon>
        <taxon>Parargina</taxon>
        <taxon>Pararge</taxon>
    </lineage>
</organism>
<dbReference type="SUPFAM" id="SSF49764">
    <property type="entry name" value="HSP20-like chaperones"/>
    <property type="match status" value="1"/>
</dbReference>
<accession>S4PTB6</accession>
<protein>
    <submittedName>
        <fullName evidence="3">Heat shock protein 25.4</fullName>
    </submittedName>
</protein>
<dbReference type="Gene3D" id="2.60.40.790">
    <property type="match status" value="1"/>
</dbReference>
<keyword evidence="2" id="KW-0732">Signal</keyword>
<sequence>MIAILLVGLVACANAAPGWRDRHHSSLSPFDGSLDRYLNEQMFDTNRFWDEFNRDLNQEMMQLERTLADFSRHFPSMASTEGIVGNEYKIEIPLTGFEEKDIIVKARRGSLMIQAVHSDAGLNQNSYLDMRTLPMSVGEEGTWSYKNGLLKISFPVNRSGESGENLTPVTASPIPDRSREETESPTSGVQLDDIDLVRDSNKEKELKTNEIPNFEATTYAVDLKGDVEFVPVPYKK</sequence>
<reference evidence="3" key="2">
    <citation type="submission" date="2013-05" db="EMBL/GenBank/DDBJ databases">
        <authorList>
            <person name="Carter J.-M."/>
            <person name="Baker S.C."/>
            <person name="Pink R."/>
            <person name="Carter D.R.F."/>
            <person name="Collins A."/>
            <person name="Tomlin J."/>
            <person name="Gibbs M."/>
            <person name="Breuker C.J."/>
        </authorList>
    </citation>
    <scope>NUCLEOTIDE SEQUENCE</scope>
    <source>
        <tissue evidence="3">Ovary</tissue>
    </source>
</reference>
<dbReference type="EMBL" id="GAIX01012323">
    <property type="protein sequence ID" value="JAA80237.1"/>
    <property type="molecule type" value="Transcribed_RNA"/>
</dbReference>